<evidence type="ECO:0000313" key="1">
    <source>
        <dbReference type="EMBL" id="KEH26309.1"/>
    </source>
</evidence>
<name>A0A072U923_MEDTR</name>
<evidence type="ECO:0000313" key="2">
    <source>
        <dbReference type="EnsemblPlants" id="KEH26309"/>
    </source>
</evidence>
<accession>A0A072U923</accession>
<sequence>MAMCLSLGYDDYTLVLVHPMFLYQKLLLIWRSFHHRSAAVWSRSGLFGADPTLLEVCATIIASKSPPLMFYFSVG</sequence>
<reference evidence="1 3" key="2">
    <citation type="journal article" date="2014" name="BMC Genomics">
        <title>An improved genome release (version Mt4.0) for the model legume Medicago truncatula.</title>
        <authorList>
            <person name="Tang H."/>
            <person name="Krishnakumar V."/>
            <person name="Bidwell S."/>
            <person name="Rosen B."/>
            <person name="Chan A."/>
            <person name="Zhou S."/>
            <person name="Gentzbittel L."/>
            <person name="Childs K.L."/>
            <person name="Yandell M."/>
            <person name="Gundlach H."/>
            <person name="Mayer K.F."/>
            <person name="Schwartz D.C."/>
            <person name="Town C.D."/>
        </authorList>
    </citation>
    <scope>GENOME REANNOTATION</scope>
    <source>
        <strain evidence="1">A17</strain>
        <strain evidence="2 3">cv. Jemalong A17</strain>
    </source>
</reference>
<reference evidence="1 3" key="1">
    <citation type="journal article" date="2011" name="Nature">
        <title>The Medicago genome provides insight into the evolution of rhizobial symbioses.</title>
        <authorList>
            <person name="Young N.D."/>
            <person name="Debelle F."/>
            <person name="Oldroyd G.E."/>
            <person name="Geurts R."/>
            <person name="Cannon S.B."/>
            <person name="Udvardi M.K."/>
            <person name="Benedito V.A."/>
            <person name="Mayer K.F."/>
            <person name="Gouzy J."/>
            <person name="Schoof H."/>
            <person name="Van de Peer Y."/>
            <person name="Proost S."/>
            <person name="Cook D.R."/>
            <person name="Meyers B.C."/>
            <person name="Spannagl M."/>
            <person name="Cheung F."/>
            <person name="De Mita S."/>
            <person name="Krishnakumar V."/>
            <person name="Gundlach H."/>
            <person name="Zhou S."/>
            <person name="Mudge J."/>
            <person name="Bharti A.K."/>
            <person name="Murray J.D."/>
            <person name="Naoumkina M.A."/>
            <person name="Rosen B."/>
            <person name="Silverstein K.A."/>
            <person name="Tang H."/>
            <person name="Rombauts S."/>
            <person name="Zhao P.X."/>
            <person name="Zhou P."/>
            <person name="Barbe V."/>
            <person name="Bardou P."/>
            <person name="Bechner M."/>
            <person name="Bellec A."/>
            <person name="Berger A."/>
            <person name="Berges H."/>
            <person name="Bidwell S."/>
            <person name="Bisseling T."/>
            <person name="Choisne N."/>
            <person name="Couloux A."/>
            <person name="Denny R."/>
            <person name="Deshpande S."/>
            <person name="Dai X."/>
            <person name="Doyle J.J."/>
            <person name="Dudez A.M."/>
            <person name="Farmer A.D."/>
            <person name="Fouteau S."/>
            <person name="Franken C."/>
            <person name="Gibelin C."/>
            <person name="Gish J."/>
            <person name="Goldstein S."/>
            <person name="Gonzalez A.J."/>
            <person name="Green P.J."/>
            <person name="Hallab A."/>
            <person name="Hartog M."/>
            <person name="Hua A."/>
            <person name="Humphray S.J."/>
            <person name="Jeong D.H."/>
            <person name="Jing Y."/>
            <person name="Jocker A."/>
            <person name="Kenton S.M."/>
            <person name="Kim D.J."/>
            <person name="Klee K."/>
            <person name="Lai H."/>
            <person name="Lang C."/>
            <person name="Lin S."/>
            <person name="Macmil S.L."/>
            <person name="Magdelenat G."/>
            <person name="Matthews L."/>
            <person name="McCorrison J."/>
            <person name="Monaghan E.L."/>
            <person name="Mun J.H."/>
            <person name="Najar F.Z."/>
            <person name="Nicholson C."/>
            <person name="Noirot C."/>
            <person name="O'Bleness M."/>
            <person name="Paule C.R."/>
            <person name="Poulain J."/>
            <person name="Prion F."/>
            <person name="Qin B."/>
            <person name="Qu C."/>
            <person name="Retzel E.F."/>
            <person name="Riddle C."/>
            <person name="Sallet E."/>
            <person name="Samain S."/>
            <person name="Samson N."/>
            <person name="Sanders I."/>
            <person name="Saurat O."/>
            <person name="Scarpelli C."/>
            <person name="Schiex T."/>
            <person name="Segurens B."/>
            <person name="Severin A.J."/>
            <person name="Sherrier D.J."/>
            <person name="Shi R."/>
            <person name="Sims S."/>
            <person name="Singer S.R."/>
            <person name="Sinharoy S."/>
            <person name="Sterck L."/>
            <person name="Viollet A."/>
            <person name="Wang B.B."/>
            <person name="Wang K."/>
            <person name="Wang M."/>
            <person name="Wang X."/>
            <person name="Warfsmann J."/>
            <person name="Weissenbach J."/>
            <person name="White D.D."/>
            <person name="White J.D."/>
            <person name="Wiley G.B."/>
            <person name="Wincker P."/>
            <person name="Xing Y."/>
            <person name="Yang L."/>
            <person name="Yao Z."/>
            <person name="Ying F."/>
            <person name="Zhai J."/>
            <person name="Zhou L."/>
            <person name="Zuber A."/>
            <person name="Denarie J."/>
            <person name="Dixon R.A."/>
            <person name="May G.D."/>
            <person name="Schwartz D.C."/>
            <person name="Rogers J."/>
            <person name="Quetier F."/>
            <person name="Town C.D."/>
            <person name="Roe B.A."/>
        </authorList>
    </citation>
    <scope>NUCLEOTIDE SEQUENCE [LARGE SCALE GENOMIC DNA]</scope>
    <source>
        <strain evidence="1">A17</strain>
        <strain evidence="2 3">cv. Jemalong A17</strain>
    </source>
</reference>
<reference evidence="2" key="3">
    <citation type="submission" date="2015-04" db="UniProtKB">
        <authorList>
            <consortium name="EnsemblPlants"/>
        </authorList>
    </citation>
    <scope>IDENTIFICATION</scope>
    <source>
        <strain evidence="2">cv. Jemalong A17</strain>
    </source>
</reference>
<dbReference type="AlphaFoldDB" id="A0A072U923"/>
<dbReference type="HOGENOM" id="CLU_2674854_0_0_1"/>
<evidence type="ECO:0000313" key="3">
    <source>
        <dbReference type="Proteomes" id="UP000002051"/>
    </source>
</evidence>
<gene>
    <name evidence="1" type="ordered locus">MTR_6g452480</name>
</gene>
<dbReference type="EMBL" id="CM001222">
    <property type="protein sequence ID" value="KEH26309.1"/>
    <property type="molecule type" value="Genomic_DNA"/>
</dbReference>
<dbReference type="EnsemblPlants" id="KEH26309">
    <property type="protein sequence ID" value="KEH26309"/>
    <property type="gene ID" value="MTR_6g452480"/>
</dbReference>
<protein>
    <submittedName>
        <fullName evidence="1 2">Uncharacterized protein</fullName>
    </submittedName>
</protein>
<organism evidence="1 3">
    <name type="scientific">Medicago truncatula</name>
    <name type="common">Barrel medic</name>
    <name type="synonym">Medicago tribuloides</name>
    <dbReference type="NCBI Taxonomy" id="3880"/>
    <lineage>
        <taxon>Eukaryota</taxon>
        <taxon>Viridiplantae</taxon>
        <taxon>Streptophyta</taxon>
        <taxon>Embryophyta</taxon>
        <taxon>Tracheophyta</taxon>
        <taxon>Spermatophyta</taxon>
        <taxon>Magnoliopsida</taxon>
        <taxon>eudicotyledons</taxon>
        <taxon>Gunneridae</taxon>
        <taxon>Pentapetalae</taxon>
        <taxon>rosids</taxon>
        <taxon>fabids</taxon>
        <taxon>Fabales</taxon>
        <taxon>Fabaceae</taxon>
        <taxon>Papilionoideae</taxon>
        <taxon>50 kb inversion clade</taxon>
        <taxon>NPAAA clade</taxon>
        <taxon>Hologalegina</taxon>
        <taxon>IRL clade</taxon>
        <taxon>Trifolieae</taxon>
        <taxon>Medicago</taxon>
    </lineage>
</organism>
<keyword evidence="3" id="KW-1185">Reference proteome</keyword>
<dbReference type="Proteomes" id="UP000002051">
    <property type="component" value="Chromosome 6"/>
</dbReference>
<proteinExistence type="predicted"/>